<keyword evidence="3" id="KW-1185">Reference proteome</keyword>
<dbReference type="SUPFAM" id="SSF74853">
    <property type="entry name" value="Lamin A/C globular tail domain"/>
    <property type="match status" value="1"/>
</dbReference>
<evidence type="ECO:0000313" key="3">
    <source>
        <dbReference type="Proteomes" id="UP001597314"/>
    </source>
</evidence>
<feature type="region of interest" description="Disordered" evidence="1">
    <location>
        <begin position="210"/>
        <end position="237"/>
    </location>
</feature>
<dbReference type="Proteomes" id="UP001597314">
    <property type="component" value="Unassembled WGS sequence"/>
</dbReference>
<name>A0ABW5AIW5_9BRAD</name>
<dbReference type="Pfam" id="PF10042">
    <property type="entry name" value="DUF2278"/>
    <property type="match status" value="1"/>
</dbReference>
<dbReference type="RefSeq" id="WP_378477530.1">
    <property type="nucleotide sequence ID" value="NZ_JBHUIW010000008.1"/>
</dbReference>
<reference evidence="3" key="1">
    <citation type="journal article" date="2019" name="Int. J. Syst. Evol. Microbiol.">
        <title>The Global Catalogue of Microorganisms (GCM) 10K type strain sequencing project: providing services to taxonomists for standard genome sequencing and annotation.</title>
        <authorList>
            <consortium name="The Broad Institute Genomics Platform"/>
            <consortium name="The Broad Institute Genome Sequencing Center for Infectious Disease"/>
            <person name="Wu L."/>
            <person name="Ma J."/>
        </authorList>
    </citation>
    <scope>NUCLEOTIDE SEQUENCE [LARGE SCALE GENOMIC DNA]</scope>
    <source>
        <strain evidence="3">CGMCC 1.6774</strain>
    </source>
</reference>
<feature type="compositionally biased region" description="Basic and acidic residues" evidence="1">
    <location>
        <begin position="220"/>
        <end position="235"/>
    </location>
</feature>
<organism evidence="2 3">
    <name type="scientific">Rhodoplanes azumiensis</name>
    <dbReference type="NCBI Taxonomy" id="1897628"/>
    <lineage>
        <taxon>Bacteria</taxon>
        <taxon>Pseudomonadati</taxon>
        <taxon>Pseudomonadota</taxon>
        <taxon>Alphaproteobacteria</taxon>
        <taxon>Hyphomicrobiales</taxon>
        <taxon>Nitrobacteraceae</taxon>
        <taxon>Rhodoplanes</taxon>
    </lineage>
</organism>
<dbReference type="EMBL" id="JBHUIW010000008">
    <property type="protein sequence ID" value="MFD2182352.1"/>
    <property type="molecule type" value="Genomic_DNA"/>
</dbReference>
<comment type="caution">
    <text evidence="2">The sequence shown here is derived from an EMBL/GenBank/DDBJ whole genome shotgun (WGS) entry which is preliminary data.</text>
</comment>
<dbReference type="InterPro" id="IPR019268">
    <property type="entry name" value="DUF2278"/>
</dbReference>
<evidence type="ECO:0000313" key="2">
    <source>
        <dbReference type="EMBL" id="MFD2182352.1"/>
    </source>
</evidence>
<proteinExistence type="predicted"/>
<protein>
    <submittedName>
        <fullName evidence="2">DUF2278 family protein</fullName>
    </submittedName>
</protein>
<accession>A0ABW5AIW5</accession>
<dbReference type="InterPro" id="IPR036415">
    <property type="entry name" value="Lamin_tail_dom_sf"/>
</dbReference>
<evidence type="ECO:0000256" key="1">
    <source>
        <dbReference type="SAM" id="MobiDB-lite"/>
    </source>
</evidence>
<gene>
    <name evidence="2" type="ORF">ACFSOX_09330</name>
</gene>
<sequence length="349" mass="38521">MPLNDYAVLKGRPINNRLATGASPHYQVLVSENGTLHRIAVNVRSQDGSEVEFLVRSHFEHPITDLLKDLPEGLHPTRSAPGGIALDFIRANLMQPWEIKPLPMSAAGPDNDLNEKIDAYVQRAMSDETAMIYAFGETWGPENDRADRYFGFRPGRGIHDIHFNQGNPPGRYADQNGPWQDGALLFEFPSDRQWVAVFLKFQTQAWHSDDADGSPIVAPDADHPGRPHTPVDRDQIPPFDVPDGLVRIVAAYVNDVRTPERETVTLLNTADVPVDLTGWQIKDKQKHAMTLSGSIPAGATTVVEIVQPVALSNKGGLITLLDARGVKVHGVSYTRDQARQPGRTIPFQS</sequence>